<dbReference type="Pfam" id="PF22621">
    <property type="entry name" value="CurL-like_PKS_C"/>
    <property type="match status" value="1"/>
</dbReference>
<evidence type="ECO:0000256" key="7">
    <source>
        <dbReference type="ARBA" id="ARBA00023315"/>
    </source>
</evidence>
<dbReference type="Pfam" id="PF00698">
    <property type="entry name" value="Acyl_transf_1"/>
    <property type="match status" value="1"/>
</dbReference>
<dbReference type="InterPro" id="IPR032821">
    <property type="entry name" value="PKS_assoc"/>
</dbReference>
<feature type="region of interest" description="N-terminal hotdog fold" evidence="8">
    <location>
        <begin position="984"/>
        <end position="1123"/>
    </location>
</feature>
<dbReference type="PANTHER" id="PTHR43775:SF50">
    <property type="entry name" value="HIGHLY REDUCING POLYKETIDE SYNTHASE SRDA"/>
    <property type="match status" value="1"/>
</dbReference>
<dbReference type="SUPFAM" id="SSF47336">
    <property type="entry name" value="ACP-like"/>
    <property type="match status" value="1"/>
</dbReference>
<keyword evidence="2" id="KW-0597">Phosphoprotein</keyword>
<organism evidence="13 14">
    <name type="scientific">Lophiostoma macrostomum CBS 122681</name>
    <dbReference type="NCBI Taxonomy" id="1314788"/>
    <lineage>
        <taxon>Eukaryota</taxon>
        <taxon>Fungi</taxon>
        <taxon>Dikarya</taxon>
        <taxon>Ascomycota</taxon>
        <taxon>Pezizomycotina</taxon>
        <taxon>Dothideomycetes</taxon>
        <taxon>Pleosporomycetidae</taxon>
        <taxon>Pleosporales</taxon>
        <taxon>Lophiostomataceae</taxon>
        <taxon>Lophiostoma</taxon>
    </lineage>
</organism>
<dbReference type="Pfam" id="PF16197">
    <property type="entry name" value="KAsynt_C_assoc"/>
    <property type="match status" value="1"/>
</dbReference>
<dbReference type="GO" id="GO:0006633">
    <property type="term" value="P:fatty acid biosynthetic process"/>
    <property type="evidence" value="ECO:0007669"/>
    <property type="project" value="InterPro"/>
</dbReference>
<dbReference type="SUPFAM" id="SSF51735">
    <property type="entry name" value="NAD(P)-binding Rossmann-fold domains"/>
    <property type="match status" value="2"/>
</dbReference>
<dbReference type="SUPFAM" id="SSF50129">
    <property type="entry name" value="GroES-like"/>
    <property type="match status" value="1"/>
</dbReference>
<dbReference type="PANTHER" id="PTHR43775">
    <property type="entry name" value="FATTY ACID SYNTHASE"/>
    <property type="match status" value="1"/>
</dbReference>
<dbReference type="CDD" id="cd00833">
    <property type="entry name" value="PKS"/>
    <property type="match status" value="1"/>
</dbReference>
<dbReference type="Gene3D" id="1.10.1200.10">
    <property type="entry name" value="ACP-like"/>
    <property type="match status" value="1"/>
</dbReference>
<dbReference type="Gene3D" id="3.10.129.110">
    <property type="entry name" value="Polyketide synthase dehydratase"/>
    <property type="match status" value="1"/>
</dbReference>
<dbReference type="InterPro" id="IPR049900">
    <property type="entry name" value="PKS_mFAS_DH"/>
</dbReference>
<dbReference type="InterPro" id="IPR020841">
    <property type="entry name" value="PKS_Beta-ketoAc_synthase_dom"/>
</dbReference>
<dbReference type="InterPro" id="IPR036291">
    <property type="entry name" value="NAD(P)-bd_dom_sf"/>
</dbReference>
<dbReference type="CDD" id="cd05195">
    <property type="entry name" value="enoyl_red"/>
    <property type="match status" value="1"/>
</dbReference>
<dbReference type="InterPro" id="IPR009081">
    <property type="entry name" value="PP-bd_ACP"/>
</dbReference>
<dbReference type="InterPro" id="IPR020807">
    <property type="entry name" value="PKS_DH"/>
</dbReference>
<dbReference type="Pfam" id="PF00109">
    <property type="entry name" value="ketoacyl-synt"/>
    <property type="match status" value="1"/>
</dbReference>
<dbReference type="SMART" id="SM00827">
    <property type="entry name" value="PKS_AT"/>
    <property type="match status" value="1"/>
</dbReference>
<dbReference type="SMART" id="SM00823">
    <property type="entry name" value="PKS_PP"/>
    <property type="match status" value="1"/>
</dbReference>
<dbReference type="SUPFAM" id="SSF52151">
    <property type="entry name" value="FabD/lysophospholipase-like"/>
    <property type="match status" value="1"/>
</dbReference>
<evidence type="ECO:0000256" key="3">
    <source>
        <dbReference type="ARBA" id="ARBA00022679"/>
    </source>
</evidence>
<dbReference type="InterPro" id="IPR016039">
    <property type="entry name" value="Thiolase-like"/>
</dbReference>
<sequence length="2604" mass="284346">MEKSASGDPPLSQCPEPIAIVGMGCRWPGGVHNASQLWEMLKEKRSGWSEFKKDRINVDGFHHPVQDHPGSFHMRGGFFLEEDPRLFDNNLFRINAVETKTMDPAQRKLLEVTYEAFENAGEPWERFAGSRTGVFVGNFMSDHQNMQFRDPDYPMPYSTTGGDIAIHSNRINYTFDLRGPSLTVDTACSSALYALHMAVSGIRNGDCDGAIVAGSNLISDPGPQMFITKLGALSPTSISHTFDAAADGYARAEGVGALYIMPLSRAVAGSYPIRAVIRGTAINANGQSEGISYPSPTGQEAVIRQAYRNAGGLDPSLTGYFEAHGTGTPVGDPIEVSAIGRVFANYRGDDAPLLIGSIKPNLGHSESASAIASIMKVVMAIEKGEIPPTRGIAKLNPNIDFQGSRTQVAQTMTSWPELPIRRASVNSFGYGGANAHVILDHVESVLPGYGTRAGTPPDSWVSVSRPLSPFQASSQDLEGRSKAASDSSSSNGLEESPVSSVAPNLGFSRKRKRLHLLPFSANDDQALKGCISAVGSVASKHNVAEIAHTLATRRSRFTQRAFVVAHSSNVSKSLESASVVPFKCPRGTNNRLAFVFTGQGAQWPSMGRGLFNEYKAFQASIKHQDQILSSLTKGPLWRIEDILINDDMAHMIHESMVSQTVCTALQIALVELLASFGVSPTATVGHSSGEIAAAYAAGRLTVSEAIVLAYFRGYTVSKNERKGSMLAVGLGPAEVITYLGIHETDIRIAAINSPNSTTLSGEIMAIEQLASELQKEGIFNRILKTGGNAYHSHHMQALGNLYEEEAKAGLRQIALLAESELLKPQARWVSSVCPEELTEEMEIGPSYWRRNLESPVLFAQAIEVLVGHSTEELDVLLEIGPHPALSGPIKQITQLVKGHGMKTPAYLGSLKRGRGDLESILELGGNLFLHNVPVDIDVLNAVDDSCPAKAIPVDLPNYKYTYGPILFHENRLNKEWRLRKHPRHDLLGARQLGSTPHAPSWRNMLRLRDVPWLGDHRLIPNAIFPAAGFLAMAVEAAFQCHTDRADASPIFGFTFRNVAVSSALEVPDTEVGTDVVLNMQKARSSGTNTSVIWYDFQISSLNSETGSWIEHCTGLIKIESSNHPQRESIALDQEGWHLANIEEWYRKFRTLGLEYGPCFQALSNLKASSQRASADVVLTPTMDLVTAESQYPLHPASLDNCLQLANIAAYSGNAKLAKQAYIPVMFDELTIWNRQAEESIESGFAVAEGELRGPRGLYSRVQLCTRSGETLMDMNYFRGISYDGIPFSAEDEGTRPQDPFSRLVWKPDITTLSNARANELFPVDSSGQDELQLTVKLDKLFAYLIVDMCYQFPDTTFSDGHEHLEVFMKWIRHGYAKAVAEESSFSAEAAAATSMGRARAIDNLFEELDYLVEAKLIRKMYENMSSIFTGTTSGLEIALEDGLLADMYTSGLGVSKAYPLLQSLMDLLAHKDPKMKILEIGAGTGGATRRALSTLEAESSFKRYQEYTFSDLVPSFLSDAQRKFATSRGVKYSTLNIEQNPVEEQGFTQEYDLVISSQVLHTTENLGQTLEHVRKLLKPGGKLLLLELTKAHPLATFALGTFPYYWKGRSDRDADEPLLGRDRWHTELLRAGFSGIDIVLGEENSSVESTSVMLTTAVEPNTMVSKILGKPVICLITLGEPTAFGHCVAGQLQLNGFETSFLNASDSSESRTSSCISLIDLESSAALFKSEHVFGNMKTILATSTSMLWVSSNNIVHSVEPAAGLTVGLLRTVARETPHLRLAHLMVDSKSSDPVEVACQIVTREKRLLTEGNGSSNDDLEAFSDSCIHVSRLVPDTDLNKCYKIQEGMDTEARMARIGDLGPIRATTTRPGLLTSLQFEDDPDMLGPLPDDWVEIRSEAIDVNVKDLAVASGQFDLNTCSTACCGIVIKTGALVQHIGVGDRVCGFAPGNFGNFVRVPAIYQQRMELSDQPTDLASLPISYMTALYALKHLARVEQGESVLIQSAAGALGLATLRIARHLGAEIYVTVGSSAKVQLLEREFGIPRERIFSSRGVDSAKRIMTVTGGKGIDVVINSASGEHMQEYWRCIAPLGRFIEVGRLDILNHNKLPMEVFKRNATFSSFDIALVSKQRPQLGASLMAEVVRLYREGIIKPIDHITAFDISELQQAMMYMAKGTHVGKIVVTYENPDSLIKMTPSAPRAKFDPDAMYVLVGCIAGVGNSISNWMVERGARHLAYLSRSGPDAAAARELVERKDKQGVKAIVIKCDVTNKFDVEAAITKAASNRVIKGILHAAAVFEDVSFSAMEFSQLQRVLAPKVSGTMNLHEATLNQPLDFFTMTSSIVSVIGTATQASYSAANSFQDTFARFRLAQGLPARSLAMGMILDVGFASSREDIQRSLLRNGVYGTTEPEMIKLLDATFTAPPRLDDRFDPLAGAHLLVGLEPSKIYEADKKGVGMDFAWSSDPRFGRVVQAIQDHHEYQQSSNSKVYASDSAPALRSLFTLSQRLKSANSSAPKAEEIQELRGFAAEVVAERLAKLLFVPIEDVDVARDMASYGIDSMISAELRNWLFKTFGLDVSFVELVREGMTVGRLAGRLVDKLLGE</sequence>
<dbReference type="InterPro" id="IPR016035">
    <property type="entry name" value="Acyl_Trfase/lysoPLipase"/>
</dbReference>
<dbReference type="GO" id="GO:0004312">
    <property type="term" value="F:fatty acid synthase activity"/>
    <property type="evidence" value="ECO:0007669"/>
    <property type="project" value="TreeGrafter"/>
</dbReference>
<feature type="region of interest" description="C-terminal hotdog fold" evidence="8">
    <location>
        <begin position="1136"/>
        <end position="1291"/>
    </location>
</feature>
<dbReference type="GO" id="GO:0008168">
    <property type="term" value="F:methyltransferase activity"/>
    <property type="evidence" value="ECO:0007669"/>
    <property type="project" value="UniProtKB-KW"/>
</dbReference>
<dbReference type="Pfam" id="PF21089">
    <property type="entry name" value="PKS_DH_N"/>
    <property type="match status" value="1"/>
</dbReference>
<dbReference type="InterPro" id="IPR001227">
    <property type="entry name" value="Ac_transferase_dom_sf"/>
</dbReference>
<protein>
    <submittedName>
        <fullName evidence="13">Uncharacterized protein</fullName>
    </submittedName>
</protein>
<dbReference type="Proteomes" id="UP000799324">
    <property type="component" value="Unassembled WGS sequence"/>
</dbReference>
<evidence type="ECO:0000256" key="8">
    <source>
        <dbReference type="PROSITE-ProRule" id="PRU01363"/>
    </source>
</evidence>
<dbReference type="InterPro" id="IPR020843">
    <property type="entry name" value="ER"/>
</dbReference>
<dbReference type="InterPro" id="IPR013217">
    <property type="entry name" value="Methyltransf_12"/>
</dbReference>
<dbReference type="PROSITE" id="PS50075">
    <property type="entry name" value="CARRIER"/>
    <property type="match status" value="1"/>
</dbReference>
<dbReference type="InterPro" id="IPR011032">
    <property type="entry name" value="GroES-like_sf"/>
</dbReference>
<dbReference type="PROSITE" id="PS00012">
    <property type="entry name" value="PHOSPHOPANTETHEINE"/>
    <property type="match status" value="1"/>
</dbReference>
<feature type="region of interest" description="Disordered" evidence="9">
    <location>
        <begin position="471"/>
        <end position="504"/>
    </location>
</feature>
<dbReference type="Pfam" id="PF14765">
    <property type="entry name" value="PS-DH"/>
    <property type="match status" value="1"/>
</dbReference>
<dbReference type="InterPro" id="IPR006162">
    <property type="entry name" value="Ppantetheine_attach_site"/>
</dbReference>
<evidence type="ECO:0000313" key="14">
    <source>
        <dbReference type="Proteomes" id="UP000799324"/>
    </source>
</evidence>
<dbReference type="Gene3D" id="3.30.70.3290">
    <property type="match status" value="1"/>
</dbReference>
<evidence type="ECO:0000259" key="12">
    <source>
        <dbReference type="PROSITE" id="PS52019"/>
    </source>
</evidence>
<dbReference type="InterPro" id="IPR014030">
    <property type="entry name" value="Ketoacyl_synth_N"/>
</dbReference>
<dbReference type="Gene3D" id="3.40.50.150">
    <property type="entry name" value="Vaccinia Virus protein VP39"/>
    <property type="match status" value="1"/>
</dbReference>
<dbReference type="PROSITE" id="PS52019">
    <property type="entry name" value="PKS_MFAS_DH"/>
    <property type="match status" value="1"/>
</dbReference>
<dbReference type="GO" id="GO:0004315">
    <property type="term" value="F:3-oxoacyl-[acyl-carrier-protein] synthase activity"/>
    <property type="evidence" value="ECO:0007669"/>
    <property type="project" value="InterPro"/>
</dbReference>
<dbReference type="Gene3D" id="3.90.180.10">
    <property type="entry name" value="Medium-chain alcohol dehydrogenases, catalytic domain"/>
    <property type="match status" value="1"/>
</dbReference>
<dbReference type="InterPro" id="IPR042104">
    <property type="entry name" value="PKS_dehydratase_sf"/>
</dbReference>
<keyword evidence="7" id="KW-0012">Acyltransferase</keyword>
<dbReference type="Pfam" id="PF02801">
    <property type="entry name" value="Ketoacyl-synt_C"/>
    <property type="match status" value="1"/>
</dbReference>
<dbReference type="Gene3D" id="3.40.47.10">
    <property type="match status" value="1"/>
</dbReference>
<feature type="active site" description="Proton donor; for dehydratase activity" evidence="8">
    <location>
        <position position="1199"/>
    </location>
</feature>
<proteinExistence type="predicted"/>
<evidence type="ECO:0000256" key="9">
    <source>
        <dbReference type="SAM" id="MobiDB-lite"/>
    </source>
</evidence>
<dbReference type="GO" id="GO:0031177">
    <property type="term" value="F:phosphopantetheine binding"/>
    <property type="evidence" value="ECO:0007669"/>
    <property type="project" value="InterPro"/>
</dbReference>
<evidence type="ECO:0000256" key="6">
    <source>
        <dbReference type="ARBA" id="ARBA00023268"/>
    </source>
</evidence>
<reference evidence="13" key="1">
    <citation type="journal article" date="2020" name="Stud. Mycol.">
        <title>101 Dothideomycetes genomes: a test case for predicting lifestyles and emergence of pathogens.</title>
        <authorList>
            <person name="Haridas S."/>
            <person name="Albert R."/>
            <person name="Binder M."/>
            <person name="Bloem J."/>
            <person name="Labutti K."/>
            <person name="Salamov A."/>
            <person name="Andreopoulos B."/>
            <person name="Baker S."/>
            <person name="Barry K."/>
            <person name="Bills G."/>
            <person name="Bluhm B."/>
            <person name="Cannon C."/>
            <person name="Castanera R."/>
            <person name="Culley D."/>
            <person name="Daum C."/>
            <person name="Ezra D."/>
            <person name="Gonzalez J."/>
            <person name="Henrissat B."/>
            <person name="Kuo A."/>
            <person name="Liang C."/>
            <person name="Lipzen A."/>
            <person name="Lutzoni F."/>
            <person name="Magnuson J."/>
            <person name="Mondo S."/>
            <person name="Nolan M."/>
            <person name="Ohm R."/>
            <person name="Pangilinan J."/>
            <person name="Park H.-J."/>
            <person name="Ramirez L."/>
            <person name="Alfaro M."/>
            <person name="Sun H."/>
            <person name="Tritt A."/>
            <person name="Yoshinaga Y."/>
            <person name="Zwiers L.-H."/>
            <person name="Turgeon B."/>
            <person name="Goodwin S."/>
            <person name="Spatafora J."/>
            <person name="Crous P."/>
            <person name="Grigoriev I."/>
        </authorList>
    </citation>
    <scope>NUCLEOTIDE SEQUENCE</scope>
    <source>
        <strain evidence="13">CBS 122681</strain>
    </source>
</reference>
<dbReference type="InterPro" id="IPR036736">
    <property type="entry name" value="ACP-like_sf"/>
</dbReference>
<keyword evidence="6" id="KW-0511">Multifunctional enzyme</keyword>
<dbReference type="Gene3D" id="3.40.366.10">
    <property type="entry name" value="Malonyl-Coenzyme A Acyl Carrier Protein, domain 2"/>
    <property type="match status" value="1"/>
</dbReference>
<dbReference type="InterPro" id="IPR016036">
    <property type="entry name" value="Malonyl_transacylase_ACP-bd"/>
</dbReference>
<dbReference type="InterPro" id="IPR014031">
    <property type="entry name" value="Ketoacyl_synth_C"/>
</dbReference>
<accession>A0A6A6T9A5</accession>
<dbReference type="InterPro" id="IPR020806">
    <property type="entry name" value="PKS_PP-bd"/>
</dbReference>
<keyword evidence="14" id="KW-1185">Reference proteome</keyword>
<evidence type="ECO:0000256" key="2">
    <source>
        <dbReference type="ARBA" id="ARBA00022553"/>
    </source>
</evidence>
<evidence type="ECO:0000259" key="10">
    <source>
        <dbReference type="PROSITE" id="PS50075"/>
    </source>
</evidence>
<dbReference type="SMART" id="SM00822">
    <property type="entry name" value="PKS_KR"/>
    <property type="match status" value="1"/>
</dbReference>
<feature type="compositionally biased region" description="Low complexity" evidence="9">
    <location>
        <begin position="484"/>
        <end position="500"/>
    </location>
</feature>
<dbReference type="Pfam" id="PF08242">
    <property type="entry name" value="Methyltransf_12"/>
    <property type="match status" value="1"/>
</dbReference>
<keyword evidence="5" id="KW-0560">Oxidoreductase</keyword>
<dbReference type="InterPro" id="IPR018201">
    <property type="entry name" value="Ketoacyl_synth_AS"/>
</dbReference>
<evidence type="ECO:0000259" key="11">
    <source>
        <dbReference type="PROSITE" id="PS52004"/>
    </source>
</evidence>
<dbReference type="SUPFAM" id="SSF53335">
    <property type="entry name" value="S-adenosyl-L-methionine-dependent methyltransferases"/>
    <property type="match status" value="1"/>
</dbReference>
<dbReference type="PROSITE" id="PS00606">
    <property type="entry name" value="KS3_1"/>
    <property type="match status" value="1"/>
</dbReference>
<dbReference type="SUPFAM" id="SSF55048">
    <property type="entry name" value="Probable ACP-binding domain of malonyl-CoA ACP transacylase"/>
    <property type="match status" value="1"/>
</dbReference>
<dbReference type="InterPro" id="IPR014043">
    <property type="entry name" value="Acyl_transferase_dom"/>
</dbReference>
<evidence type="ECO:0000256" key="4">
    <source>
        <dbReference type="ARBA" id="ARBA00022857"/>
    </source>
</evidence>
<dbReference type="Pfam" id="PF08659">
    <property type="entry name" value="KR"/>
    <property type="match status" value="1"/>
</dbReference>
<dbReference type="SMART" id="SM00829">
    <property type="entry name" value="PKS_ER"/>
    <property type="match status" value="1"/>
</dbReference>
<dbReference type="EMBL" id="MU004337">
    <property type="protein sequence ID" value="KAF2656390.1"/>
    <property type="molecule type" value="Genomic_DNA"/>
</dbReference>
<feature type="domain" description="PKS/mFAS DH" evidence="12">
    <location>
        <begin position="984"/>
        <end position="1291"/>
    </location>
</feature>
<dbReference type="SMART" id="SM00826">
    <property type="entry name" value="PKS_DH"/>
    <property type="match status" value="1"/>
</dbReference>
<feature type="domain" description="Carrier" evidence="10">
    <location>
        <begin position="2522"/>
        <end position="2601"/>
    </location>
</feature>
<dbReference type="OrthoDB" id="329835at2759"/>
<keyword evidence="3" id="KW-0808">Transferase</keyword>
<evidence type="ECO:0000256" key="1">
    <source>
        <dbReference type="ARBA" id="ARBA00022450"/>
    </source>
</evidence>
<dbReference type="InterPro" id="IPR050091">
    <property type="entry name" value="PKS_NRPS_Biosynth_Enz"/>
</dbReference>
<dbReference type="InterPro" id="IPR049552">
    <property type="entry name" value="PKS_DH_N"/>
</dbReference>
<dbReference type="SUPFAM" id="SSF53901">
    <property type="entry name" value="Thiolase-like"/>
    <property type="match status" value="1"/>
</dbReference>
<dbReference type="Pfam" id="PF13602">
    <property type="entry name" value="ADH_zinc_N_2"/>
    <property type="match status" value="1"/>
</dbReference>
<dbReference type="PROSITE" id="PS52004">
    <property type="entry name" value="KS3_2"/>
    <property type="match status" value="1"/>
</dbReference>
<dbReference type="GO" id="GO:0044550">
    <property type="term" value="P:secondary metabolite biosynthetic process"/>
    <property type="evidence" value="ECO:0007669"/>
    <property type="project" value="TreeGrafter"/>
</dbReference>
<dbReference type="GO" id="GO:0016491">
    <property type="term" value="F:oxidoreductase activity"/>
    <property type="evidence" value="ECO:0007669"/>
    <property type="project" value="UniProtKB-KW"/>
</dbReference>
<keyword evidence="4" id="KW-0521">NADP</keyword>
<evidence type="ECO:0000256" key="5">
    <source>
        <dbReference type="ARBA" id="ARBA00023002"/>
    </source>
</evidence>
<evidence type="ECO:0000313" key="13">
    <source>
        <dbReference type="EMBL" id="KAF2656390.1"/>
    </source>
</evidence>
<feature type="domain" description="Ketosynthase family 3 (KS3)" evidence="11">
    <location>
        <begin position="15"/>
        <end position="441"/>
    </location>
</feature>
<feature type="active site" description="Proton acceptor; for dehydratase activity" evidence="8">
    <location>
        <position position="1016"/>
    </location>
</feature>
<name>A0A6A6T9A5_9PLEO</name>
<dbReference type="InterPro" id="IPR029063">
    <property type="entry name" value="SAM-dependent_MTases_sf"/>
</dbReference>
<gene>
    <name evidence="13" type="ORF">K491DRAFT_778066</name>
</gene>
<dbReference type="InterPro" id="IPR057326">
    <property type="entry name" value="KR_dom"/>
</dbReference>
<dbReference type="Gene3D" id="3.40.50.720">
    <property type="entry name" value="NAD(P)-binding Rossmann-like Domain"/>
    <property type="match status" value="1"/>
</dbReference>
<dbReference type="GO" id="GO:0032259">
    <property type="term" value="P:methylation"/>
    <property type="evidence" value="ECO:0007669"/>
    <property type="project" value="UniProtKB-KW"/>
</dbReference>
<dbReference type="InterPro" id="IPR049551">
    <property type="entry name" value="PKS_DH_C"/>
</dbReference>
<dbReference type="SMART" id="SM00825">
    <property type="entry name" value="PKS_KS"/>
    <property type="match status" value="1"/>
</dbReference>
<dbReference type="InterPro" id="IPR013968">
    <property type="entry name" value="PKS_KR"/>
</dbReference>
<keyword evidence="1" id="KW-0596">Phosphopantetheine</keyword>
<dbReference type="Pfam" id="PF00550">
    <property type="entry name" value="PP-binding"/>
    <property type="match status" value="1"/>
</dbReference>